<dbReference type="InterPro" id="IPR012349">
    <property type="entry name" value="Split_barrel_FMN-bd"/>
</dbReference>
<dbReference type="EMBL" id="CP036263">
    <property type="protein sequence ID" value="QDS99152.1"/>
    <property type="molecule type" value="Genomic_DNA"/>
</dbReference>
<protein>
    <recommendedName>
        <fullName evidence="5">DUF447 family protein</fullName>
    </recommendedName>
</protein>
<dbReference type="Pfam" id="PF20766">
    <property type="entry name" value="DUF447_C"/>
    <property type="match status" value="1"/>
</dbReference>
<name>A0A517MW96_9BACT</name>
<dbReference type="InterPro" id="IPR007386">
    <property type="entry name" value="DUF447_N"/>
</dbReference>
<feature type="domain" description="DUF447" evidence="1">
    <location>
        <begin position="23"/>
        <end position="144"/>
    </location>
</feature>
<dbReference type="Pfam" id="PF04289">
    <property type="entry name" value="DUF447_N"/>
    <property type="match status" value="1"/>
</dbReference>
<evidence type="ECO:0000259" key="2">
    <source>
        <dbReference type="Pfam" id="PF20766"/>
    </source>
</evidence>
<dbReference type="InterPro" id="IPR049288">
    <property type="entry name" value="DUF447_C"/>
</dbReference>
<dbReference type="AlphaFoldDB" id="A0A517MW96"/>
<sequence>MTDLPVEPPAELPKLGDSGRILESLVTTINDDGTTNLSPMGPIVDRQFGVGDARLIHFRPYNTSTTFENLRRTRRGVLHVTDDAGLIAMAAIGKLKKLPNFRKASGFEGMILTTACRWFAFEVVGLDERKELTNVYAQIVEKGTLRDHFGFNRASHAVLELAILATRIEYLPTEEIRVAAERLAPLVEKTGDKKDVKAFQQLQGYLEQELP</sequence>
<organism evidence="3 4">
    <name type="scientific">Adhaeretor mobilis</name>
    <dbReference type="NCBI Taxonomy" id="1930276"/>
    <lineage>
        <taxon>Bacteria</taxon>
        <taxon>Pseudomonadati</taxon>
        <taxon>Planctomycetota</taxon>
        <taxon>Planctomycetia</taxon>
        <taxon>Pirellulales</taxon>
        <taxon>Lacipirellulaceae</taxon>
        <taxon>Adhaeretor</taxon>
    </lineage>
</organism>
<dbReference type="Gene3D" id="1.20.58.290">
    <property type="entry name" value="Hypothetical membrane protein ta0354_69_121"/>
    <property type="match status" value="1"/>
</dbReference>
<feature type="domain" description="DUF447" evidence="2">
    <location>
        <begin position="152"/>
        <end position="202"/>
    </location>
</feature>
<evidence type="ECO:0000313" key="4">
    <source>
        <dbReference type="Proteomes" id="UP000319852"/>
    </source>
</evidence>
<accession>A0A517MW96</accession>
<dbReference type="OrthoDB" id="2112021at2"/>
<dbReference type="Proteomes" id="UP000319852">
    <property type="component" value="Chromosome"/>
</dbReference>
<evidence type="ECO:0008006" key="5">
    <source>
        <dbReference type="Google" id="ProtNLM"/>
    </source>
</evidence>
<evidence type="ECO:0000313" key="3">
    <source>
        <dbReference type="EMBL" id="QDS99152.1"/>
    </source>
</evidence>
<dbReference type="RefSeq" id="WP_145060415.1">
    <property type="nucleotide sequence ID" value="NZ_CP036263.1"/>
</dbReference>
<evidence type="ECO:0000259" key="1">
    <source>
        <dbReference type="Pfam" id="PF04289"/>
    </source>
</evidence>
<dbReference type="Gene3D" id="2.30.110.10">
    <property type="entry name" value="Electron Transport, Fmn-binding Protein, Chain A"/>
    <property type="match status" value="1"/>
</dbReference>
<proteinExistence type="predicted"/>
<gene>
    <name evidence="3" type="ORF">HG15A2_24440</name>
</gene>
<keyword evidence="4" id="KW-1185">Reference proteome</keyword>
<dbReference type="KEGG" id="amob:HG15A2_24440"/>
<reference evidence="3 4" key="1">
    <citation type="submission" date="2019-02" db="EMBL/GenBank/DDBJ databases">
        <title>Deep-cultivation of Planctomycetes and their phenomic and genomic characterization uncovers novel biology.</title>
        <authorList>
            <person name="Wiegand S."/>
            <person name="Jogler M."/>
            <person name="Boedeker C."/>
            <person name="Pinto D."/>
            <person name="Vollmers J."/>
            <person name="Rivas-Marin E."/>
            <person name="Kohn T."/>
            <person name="Peeters S.H."/>
            <person name="Heuer A."/>
            <person name="Rast P."/>
            <person name="Oberbeckmann S."/>
            <person name="Bunk B."/>
            <person name="Jeske O."/>
            <person name="Meyerdierks A."/>
            <person name="Storesund J.E."/>
            <person name="Kallscheuer N."/>
            <person name="Luecker S."/>
            <person name="Lage O.M."/>
            <person name="Pohl T."/>
            <person name="Merkel B.J."/>
            <person name="Hornburger P."/>
            <person name="Mueller R.-W."/>
            <person name="Bruemmer F."/>
            <person name="Labrenz M."/>
            <person name="Spormann A.M."/>
            <person name="Op den Camp H."/>
            <person name="Overmann J."/>
            <person name="Amann R."/>
            <person name="Jetten M.S.M."/>
            <person name="Mascher T."/>
            <person name="Medema M.H."/>
            <person name="Devos D.P."/>
            <person name="Kaster A.-K."/>
            <person name="Ovreas L."/>
            <person name="Rohde M."/>
            <person name="Galperin M.Y."/>
            <person name="Jogler C."/>
        </authorList>
    </citation>
    <scope>NUCLEOTIDE SEQUENCE [LARGE SCALE GENOMIC DNA]</scope>
    <source>
        <strain evidence="3 4">HG15A2</strain>
    </source>
</reference>
<dbReference type="SUPFAM" id="SSF50475">
    <property type="entry name" value="FMN-binding split barrel"/>
    <property type="match status" value="1"/>
</dbReference>